<dbReference type="SMART" id="SM00490">
    <property type="entry name" value="HELICc"/>
    <property type="match status" value="1"/>
</dbReference>
<feature type="domain" description="Helicase C-terminal" evidence="16">
    <location>
        <begin position="2728"/>
        <end position="2878"/>
    </location>
</feature>
<feature type="compositionally biased region" description="Polar residues" evidence="14">
    <location>
        <begin position="3472"/>
        <end position="3484"/>
    </location>
</feature>
<feature type="compositionally biased region" description="Basic residues" evidence="14">
    <location>
        <begin position="3498"/>
        <end position="3512"/>
    </location>
</feature>
<evidence type="ECO:0000259" key="17">
    <source>
        <dbReference type="PROSITE" id="PS51204"/>
    </source>
</evidence>
<feature type="region of interest" description="Disordered" evidence="14">
    <location>
        <begin position="1260"/>
        <end position="1281"/>
    </location>
</feature>
<organism evidence="18">
    <name type="scientific">Xenopus tropicalis</name>
    <name type="common">Western clawed frog</name>
    <name type="synonym">Silurana tropicalis</name>
    <dbReference type="NCBI Taxonomy" id="8364"/>
    <lineage>
        <taxon>Eukaryota</taxon>
        <taxon>Metazoa</taxon>
        <taxon>Chordata</taxon>
        <taxon>Craniata</taxon>
        <taxon>Vertebrata</taxon>
        <taxon>Euteleostomi</taxon>
        <taxon>Amphibia</taxon>
        <taxon>Batrachia</taxon>
        <taxon>Anura</taxon>
        <taxon>Pipoidea</taxon>
        <taxon>Pipidae</taxon>
        <taxon>Xenopodinae</taxon>
        <taxon>Xenopus</taxon>
        <taxon>Silurana</taxon>
    </lineage>
</organism>
<dbReference type="GeneTree" id="ENSGT00940000157457"/>
<dbReference type="GO" id="GO:0016787">
    <property type="term" value="F:hydrolase activity"/>
    <property type="evidence" value="ECO:0007669"/>
    <property type="project" value="UniProtKB-KW"/>
</dbReference>
<keyword evidence="4" id="KW-0547">Nucleotide-binding</keyword>
<comment type="similarity">
    <text evidence="2">Belongs to the SNF2/RAD54 helicase family. SWR1 subfamily.</text>
</comment>
<evidence type="ECO:0000256" key="5">
    <source>
        <dbReference type="ARBA" id="ARBA00022801"/>
    </source>
</evidence>
<dbReference type="PRINTS" id="PR00929">
    <property type="entry name" value="ATHOOK"/>
</dbReference>
<keyword evidence="13" id="KW-0175">Coiled coil</keyword>
<dbReference type="GO" id="GO:0003677">
    <property type="term" value="F:DNA binding"/>
    <property type="evidence" value="ECO:0007669"/>
    <property type="project" value="UniProtKB-KW"/>
</dbReference>
<feature type="compositionally biased region" description="Low complexity" evidence="14">
    <location>
        <begin position="3633"/>
        <end position="3642"/>
    </location>
</feature>
<dbReference type="GO" id="GO:0032991">
    <property type="term" value="C:protein-containing complex"/>
    <property type="evidence" value="ECO:0007669"/>
    <property type="project" value="UniProtKB-ARBA"/>
</dbReference>
<dbReference type="InterPro" id="IPR017956">
    <property type="entry name" value="AT_hook_DNA-bd_motif"/>
</dbReference>
<evidence type="ECO:0000256" key="3">
    <source>
        <dbReference type="ARBA" id="ARBA00022553"/>
    </source>
</evidence>
<dbReference type="PROSITE" id="PS51204">
    <property type="entry name" value="HSA"/>
    <property type="match status" value="1"/>
</dbReference>
<dbReference type="SMART" id="SM00487">
    <property type="entry name" value="DEXDc"/>
    <property type="match status" value="1"/>
</dbReference>
<dbReference type="FunFam" id="3.40.50.300:FF:000529">
    <property type="entry name" value="helicase SRCAP isoform X1"/>
    <property type="match status" value="1"/>
</dbReference>
<evidence type="ECO:0000256" key="6">
    <source>
        <dbReference type="ARBA" id="ARBA00022806"/>
    </source>
</evidence>
<evidence type="ECO:0000256" key="10">
    <source>
        <dbReference type="ARBA" id="ARBA00023125"/>
    </source>
</evidence>
<evidence type="ECO:0000256" key="4">
    <source>
        <dbReference type="ARBA" id="ARBA00022741"/>
    </source>
</evidence>
<proteinExistence type="inferred from homology"/>
<dbReference type="InterPro" id="IPR001650">
    <property type="entry name" value="Helicase_C-like"/>
</dbReference>
<feature type="region of interest" description="Disordered" evidence="14">
    <location>
        <begin position="3024"/>
        <end position="3305"/>
    </location>
</feature>
<keyword evidence="10" id="KW-0238">DNA-binding</keyword>
<feature type="compositionally biased region" description="Basic and acidic residues" evidence="14">
    <location>
        <begin position="3052"/>
        <end position="3065"/>
    </location>
</feature>
<evidence type="ECO:0000256" key="14">
    <source>
        <dbReference type="SAM" id="MobiDB-lite"/>
    </source>
</evidence>
<dbReference type="InterPro" id="IPR014001">
    <property type="entry name" value="Helicase_ATP-bd"/>
</dbReference>
<evidence type="ECO:0000256" key="2">
    <source>
        <dbReference type="ARBA" id="ARBA00009220"/>
    </source>
</evidence>
<feature type="compositionally biased region" description="Pro residues" evidence="14">
    <location>
        <begin position="3130"/>
        <end position="3144"/>
    </location>
</feature>
<dbReference type="FunCoup" id="A0A803J6G7">
    <property type="interactions" value="2408"/>
</dbReference>
<evidence type="ECO:0000259" key="15">
    <source>
        <dbReference type="PROSITE" id="PS51192"/>
    </source>
</evidence>
<evidence type="ECO:0000256" key="1">
    <source>
        <dbReference type="ARBA" id="ARBA00004123"/>
    </source>
</evidence>
<dbReference type="Pfam" id="PF07529">
    <property type="entry name" value="HSA"/>
    <property type="match status" value="1"/>
</dbReference>
<dbReference type="GO" id="GO:0140096">
    <property type="term" value="F:catalytic activity, acting on a protein"/>
    <property type="evidence" value="ECO:0007669"/>
    <property type="project" value="UniProtKB-ARBA"/>
</dbReference>
<feature type="compositionally biased region" description="Low complexity" evidence="14">
    <location>
        <begin position="908"/>
        <end position="928"/>
    </location>
</feature>
<evidence type="ECO:0000256" key="8">
    <source>
        <dbReference type="ARBA" id="ARBA00022853"/>
    </source>
</evidence>
<feature type="compositionally biased region" description="Pro residues" evidence="14">
    <location>
        <begin position="1835"/>
        <end position="1876"/>
    </location>
</feature>
<evidence type="ECO:0000259" key="16">
    <source>
        <dbReference type="PROSITE" id="PS51194"/>
    </source>
</evidence>
<keyword evidence="11" id="KW-0804">Transcription</keyword>
<dbReference type="GO" id="GO:0005654">
    <property type="term" value="C:nucleoplasm"/>
    <property type="evidence" value="ECO:0007669"/>
    <property type="project" value="UniProtKB-ARBA"/>
</dbReference>
<feature type="region of interest" description="Disordered" evidence="14">
    <location>
        <begin position="1992"/>
        <end position="2102"/>
    </location>
</feature>
<feature type="coiled-coil region" evidence="13">
    <location>
        <begin position="2960"/>
        <end position="3024"/>
    </location>
</feature>
<dbReference type="SMART" id="SM00573">
    <property type="entry name" value="HSA"/>
    <property type="match status" value="1"/>
</dbReference>
<feature type="region of interest" description="Disordered" evidence="14">
    <location>
        <begin position="2896"/>
        <end position="2919"/>
    </location>
</feature>
<feature type="region of interest" description="Disordered" evidence="14">
    <location>
        <begin position="1"/>
        <end position="76"/>
    </location>
</feature>
<dbReference type="PANTHER" id="PTHR45685:SF1">
    <property type="entry name" value="HELICASE SRCAP"/>
    <property type="match status" value="1"/>
</dbReference>
<dbReference type="PANTHER" id="PTHR45685">
    <property type="entry name" value="HELICASE SRCAP-RELATED"/>
    <property type="match status" value="1"/>
</dbReference>
<feature type="region of interest" description="Disordered" evidence="14">
    <location>
        <begin position="234"/>
        <end position="290"/>
    </location>
</feature>
<dbReference type="InterPro" id="IPR038718">
    <property type="entry name" value="SNF2-like_sf"/>
</dbReference>
<feature type="compositionally biased region" description="Low complexity" evidence="14">
    <location>
        <begin position="1877"/>
        <end position="1890"/>
    </location>
</feature>
<feature type="region of interest" description="Disordered" evidence="14">
    <location>
        <begin position="1721"/>
        <end position="1748"/>
    </location>
</feature>
<dbReference type="FunFam" id="3.40.50.10810:FF:000005">
    <property type="entry name" value="Photoperiod-independent early flowering 1"/>
    <property type="match status" value="1"/>
</dbReference>
<feature type="region of interest" description="Disordered" evidence="14">
    <location>
        <begin position="3318"/>
        <end position="3662"/>
    </location>
</feature>
<dbReference type="PROSITE" id="PS51194">
    <property type="entry name" value="HELICASE_CTER"/>
    <property type="match status" value="1"/>
</dbReference>
<accession>A0A803J6G7</accession>
<feature type="compositionally biased region" description="Basic and acidic residues" evidence="14">
    <location>
        <begin position="3152"/>
        <end position="3169"/>
    </location>
</feature>
<protein>
    <recommendedName>
        <fullName evidence="19">Snf2-related CREBBP activator protein</fullName>
    </recommendedName>
</protein>
<dbReference type="GO" id="GO:0010557">
    <property type="term" value="P:positive regulation of macromolecule biosynthetic process"/>
    <property type="evidence" value="ECO:0007669"/>
    <property type="project" value="UniProtKB-ARBA"/>
</dbReference>
<dbReference type="CDD" id="cd18003">
    <property type="entry name" value="DEXQc_SRCAP"/>
    <property type="match status" value="1"/>
</dbReference>
<dbReference type="PROSITE" id="PS51192">
    <property type="entry name" value="HELICASE_ATP_BIND_1"/>
    <property type="match status" value="1"/>
</dbReference>
<evidence type="ECO:0008006" key="19">
    <source>
        <dbReference type="Google" id="ProtNLM"/>
    </source>
</evidence>
<keyword evidence="5" id="KW-0378">Hydrolase</keyword>
<feature type="compositionally biased region" description="Polar residues" evidence="14">
    <location>
        <begin position="3542"/>
        <end position="3566"/>
    </location>
</feature>
<feature type="compositionally biased region" description="Polar residues" evidence="14">
    <location>
        <begin position="3111"/>
        <end position="3121"/>
    </location>
</feature>
<dbReference type="GO" id="GO:0010468">
    <property type="term" value="P:regulation of gene expression"/>
    <property type="evidence" value="ECO:0007669"/>
    <property type="project" value="UniProtKB-ARBA"/>
</dbReference>
<dbReference type="Bgee" id="ENSXETG00000018840">
    <property type="expression patterns" value="Expressed in neurula embryo and 12 other cell types or tissues"/>
</dbReference>
<dbReference type="Gene3D" id="3.40.50.10810">
    <property type="entry name" value="Tandem AAA-ATPase domain"/>
    <property type="match status" value="1"/>
</dbReference>
<feature type="compositionally biased region" description="Low complexity" evidence="14">
    <location>
        <begin position="3601"/>
        <end position="3613"/>
    </location>
</feature>
<dbReference type="GO" id="GO:0006338">
    <property type="term" value="P:chromatin remodeling"/>
    <property type="evidence" value="ECO:0007669"/>
    <property type="project" value="UniProtKB-ARBA"/>
</dbReference>
<dbReference type="Ensembl" id="ENSXETT00000109505">
    <property type="protein sequence ID" value="ENSXETP00000103430"/>
    <property type="gene ID" value="ENSXETG00000018840"/>
</dbReference>
<dbReference type="InterPro" id="IPR000330">
    <property type="entry name" value="SNF2_N"/>
</dbReference>
<evidence type="ECO:0000256" key="11">
    <source>
        <dbReference type="ARBA" id="ARBA00023163"/>
    </source>
</evidence>
<feature type="compositionally biased region" description="Low complexity" evidence="14">
    <location>
        <begin position="407"/>
        <end position="422"/>
    </location>
</feature>
<keyword evidence="9" id="KW-0805">Transcription regulation</keyword>
<dbReference type="Pfam" id="PF00271">
    <property type="entry name" value="Helicase_C"/>
    <property type="match status" value="1"/>
</dbReference>
<feature type="compositionally biased region" description="Polar residues" evidence="14">
    <location>
        <begin position="249"/>
        <end position="259"/>
    </location>
</feature>
<dbReference type="InterPro" id="IPR049730">
    <property type="entry name" value="SNF2/RAD54-like_C"/>
</dbReference>
<feature type="coiled-coil region" evidence="13">
    <location>
        <begin position="137"/>
        <end position="168"/>
    </location>
</feature>
<dbReference type="InterPro" id="IPR027417">
    <property type="entry name" value="P-loop_NTPase"/>
</dbReference>
<reference evidence="18" key="2">
    <citation type="submission" date="2021-03" db="UniProtKB">
        <authorList>
            <consortium name="Ensembl"/>
        </authorList>
    </citation>
    <scope>IDENTIFICATION</scope>
</reference>
<feature type="region of interest" description="Disordered" evidence="14">
    <location>
        <begin position="2496"/>
        <end position="2559"/>
    </location>
</feature>
<keyword evidence="6" id="KW-0347">Helicase</keyword>
<keyword evidence="8" id="KW-0156">Chromatin regulator</keyword>
<keyword evidence="7" id="KW-0067">ATP-binding</keyword>
<feature type="compositionally biased region" description="Basic and acidic residues" evidence="14">
    <location>
        <begin position="367"/>
        <end position="382"/>
    </location>
</feature>
<dbReference type="SMART" id="SM00384">
    <property type="entry name" value="AT_hook"/>
    <property type="match status" value="3"/>
</dbReference>
<dbReference type="Gene3D" id="3.40.50.300">
    <property type="entry name" value="P-loop containing nucleotide triphosphate hydrolases"/>
    <property type="match status" value="1"/>
</dbReference>
<dbReference type="GO" id="GO:0005524">
    <property type="term" value="F:ATP binding"/>
    <property type="evidence" value="ECO:0007669"/>
    <property type="project" value="UniProtKB-KW"/>
</dbReference>
<dbReference type="FunFam" id="1.20.120.850:FF:000012">
    <property type="entry name" value="protein PHOTOPERIOD-INDEPENDENT EARLY FLOWERING 1 isoform X3"/>
    <property type="match status" value="1"/>
</dbReference>
<dbReference type="CDD" id="cd18793">
    <property type="entry name" value="SF2_C_SNF"/>
    <property type="match status" value="1"/>
</dbReference>
<dbReference type="GO" id="GO:0004386">
    <property type="term" value="F:helicase activity"/>
    <property type="evidence" value="ECO:0007669"/>
    <property type="project" value="UniProtKB-KW"/>
</dbReference>
<sequence length="3662" mass="385038">MQPCPARHQLQASDKMTGSNPVSPGSSAELSPFDLSGEMGDTACGSPTYDGMDGSQQDNSGGQKWDSQPEIAEQAKHEAEIENRIAELRKEGFWTPRRLSKVPEPTRPKVQWDYLCEEMQWLSADFAQERRWKRGVARKLVRMVVRHHEELKQKEERARREEQAKLRRIATTIAKEVRQFWSNVEKVVQFKQQSRLEEKRKKALDLQLDFIVGQTEKYSDLLSQSLNETLLPVSKSSSSCIGSSQGGSLRTSPTPSVYQNYDGDFLPHDEEDDEETIEIEERQDGNDAESQRLEIELLKKESELPLEELLQSLGPNFLQDVDPDQDVQDSPQSPKVFEEEDDEFTANEEEGEDEEETIEAEEALEGQQDHAEELSELAKEGEMSLEELLQKYSGVQTNEENVDPSEESQLSDQSSDSSQCENSDSDSEGVEFLVKPEDSSNTDSLLQEIPEPKKEITDIAATAESFQPKGYTLATTQVKTPVPFLLRGELREYQHIGLEWLVTMYEKKLNGILADEMGLGKTIQTISLLAHLACDKGNWGPHLIIVPTSVILNWEMEFKRWCPSFKILTYYGSQKERKLKRQGWTKFNAFHVCITSYQLVLQDHQAFRRKNWIYLILDEAQNIKNFKSQRWQSLLNFNSQRRLLLTGTPLQNSLMELWSLMHFLMPHVFQSHREFKEWFSNPLTGMIEGSQEYNEGLVRRLHKVLRPFLLRRIKLDVEKQMPKKYEHVIYCRLSKRQRFLYDDFMSQAATKETLASGHFMSVINILMQLRKVCNHPNLFDPRPIHSPFITSTICYIVPSLVLQALHRHPLQHVDMSMFDLINMEGRVCRYGSEVALPQYKPPRALIQEIADSPEPPPRLRPLRMKVNRMVQPVPKTDPRSVVIVNSSRQMQKPLDLPPCTANPPLPSAPHTTPAPSSSSSSTGAVEPSMPAPPAQATPPLVQVPAGPVPAIAPGTIRPPSVQSSPSGIGAQQRLILTPDMQARLPSGEVISLSQLASVSSRPLQAPAVTKPVTLQLQGAKLTLSGAQVRQLGMGQPRPLQGNVLHLVSSGGQHHLLSQPAQLALIQALAQQTAAPAPSASPQFVQGAGTAQLGVQTVSLQSLPHSLITGANLPVPPPPGTPSGQGVVKIVVRQATRDVSATAPRLAQPGRLPQTPSHPFLRVLPGAVPEPAGARVGSGEKAASVVASSPLTLATSPLLMVSSPAVASRLQSPVPTPLPPIHNHSMPPNAESSVTPVAPQGVPGVALRLLATGTSAALQLTNHRSSPPRHTQSPALPNCPLQNTLLPPSSPCQAVMPDSNLCPVLQKIPNADTNSALGIVSNDVQAAQSVANGNVIGSSTVVLPQSPVAREPLDSAASQTPPPLLPTLCMPGTSSDPGFCVSPLLNNMAHNPPSPPVLSNLNHNINTPKLVPPTYNFSLVPALLTNSVSSTASNFNPVPARFISSPVSLLALSPLTSANSSATPILYPHPTASPAPSSFVPQVPANPSPVSASNTLPAPSISTNTTLSLSSHTANATAQLPMLNASVSIPISTLSSSVPVPLSPLVASASGNLSLIAATSVPSPLFSLSSSAPLSLPLAFANAPLPSLEASTQLPALAAAAHSQAPLAAPAAAPTQAPLVAPVVAAQAPLAAARCQAPLAATRCQAAAPTQAPLATLAAAPTQAPLATLAAAPTQAPLAPLAAAPTQAPFAIPAATPTKAPLAAAPTQAPLASLTAAPTQAPLAAPAATPTQAPLAATPTPAPLAAAPTQAPLSTLADAPTQAPFTAPAATPTLAAAPTQAPLASPTAAPTQALLAAPAATPTLAAAPTQAPLAALPAASTQAPLAALAAAPTKAPLPAPAAAPTKAPLPAPAAAPTQAPLPAPAAPPTQAPLPAPAAAPTQAALPAPAAAPTQAALPAPAAAPTQAALPAPAAAPTQAALPAPAAAPTQAALPAPAAAPTQAALPAPAAAPTQAALPAPAAAPTQAALPAPAAAPTQAPLFAPAAASTQAPLSAPAAAPTQAPLSAPAAAPTQAPLSAPAAAPTQAPLSAPAAAPTQAPLSAPAAAPTQAPLSAPAAAPTQAPLSAPAAAPTQAPLSAPAAAPTQAPLSAPAAAPTQAPLSAPAAAPTQAPLFAPAAASTQALPVGAAKALLAPPAVSQTPVPLAAPAPSQTPLAALTQASFTPAQASTAQSPGLLANLVPEQISLAVMSQVPVSLAAPAPGQASVTLAPLGSAQDPVAAQAQVPISLAAPAKVTVASPAQVAVPLAAPAAAQVSLAAPAVLPNSVQVSVPLTSPSLPPSLLPLCPSPSYSSGQVMKTSASLPLLTTASAPVSPLVASASLSVAASAYLPTASVSSPVPSFAASVPALGACAQLPLPLSSAPAHMPLLAASAPTPIPALASRVSAPLPPLAAYASVPLPTLAASVSAPPASLLPSFQAPLPCSSSAIPTTQSLSAPTAYVPSNCVSASSAAFTAITTASLSLGTSATSSTSLPVVTSCVSAPVSSLVSPLSAPLSLSGPSPVTVPEPPLSLSIDGPSSVSVTLSTTSDSDLMLDGDAPRPTNPPLLSTPRLRRQLPPLPRSPFYLEPLENRRRKHKMERLDRLFCLNERRSMLTPIYGTEVLHFCTLRNTDCHLGFPNNSLGPHNLHNYWLQADALSKCILTPEQRLGQLDPVIERFIVAMPPVEAPQITLHTSHPPPSMLLQESIFRESMRRELTPHSRCLHRIVSNMRTQFPDLRLIQYDCGKLQTLDRLLRQLKTGGHRVLLFTQMTRMLDVLEQFLNYHGHIYLRLDGSTRVEQRQVLMERFNMDRRIFCFILSTRSGGVGINLTGADTVIFYDSDWNPTMDAQAQDRCHRIGQTRDVHIYRLVSERTVEENILKKAQQKRMLGDMAIEGGNFTTAYFKQQTIRELFDMEEATRKEAEAGSASPERTADDGSTTQNANILEQALCRAEDEEDTLAASLVRAEQVADLAEFNENAPLEPEEEEQSRAEQEINALVEQLTPIERYAMYFLEASLEDISREELKQAEEQVEAARKDLFLAKEDIGPCPDDSWEEEGRKMRKVRAPPSSRPPGERVGVRMSERLRGARTADGADITDSPALPETSSPDQETLEDSAPIISQTETAVPDLNDSPNKQEATTASSPSQQPCPVSPLPPTASPPPEASPQLSCSVKEEHTEQPAESDSERQLVPKPDTIMHSTPSGANQDRESSTPRTPRRKVTADCEILMAAAGDTSPTEKVLRRLPGRLVTVVQERPPVARRQNRPKGDKGPLSPGDPQNSPPPSLQSDDTSEAGSPPPKRKRGRPPKPKIESSPAQAVATGSSLSEVASDLDVSLLEKHGDTGLSPLGPSSELAPSTKAAVVAGSPVPCTKLNSEIESAPSVEKRKRGRPPKKREVLPTSPVASLSSAEPTPELLSPTGSAGASPTAVSLQSDSKDTSGTKSNVLEPTPHPVIPMASPNIPQAGGCVEGTSSSGGDGPLTPPKRKRGRPPKSQSTPKVVQSPNLHNDKRDGSPDRYASPHHTKLPVGRKKKQASPSAKKDEEHTASAYTDNSSDDEGETVRTPLTRSAQTRLQSPHVTTPNPNSAGKSLRGRSPCSPHLQDRPGKRRKAPNINSPSPPSSSPHGSSSDRQSGSGRKRRCPPAEQRILRSSITAPPASNTRSSRPPPSLPNSPSSHRGRKAKT</sequence>
<feature type="region of interest" description="Disordered" evidence="14">
    <location>
        <begin position="889"/>
        <end position="941"/>
    </location>
</feature>
<feature type="compositionally biased region" description="Basic and acidic residues" evidence="14">
    <location>
        <begin position="279"/>
        <end position="290"/>
    </location>
</feature>
<evidence type="ECO:0000256" key="13">
    <source>
        <dbReference type="SAM" id="Coils"/>
    </source>
</evidence>
<evidence type="ECO:0000313" key="18">
    <source>
        <dbReference type="Ensembl" id="ENSXETP00000103430"/>
    </source>
</evidence>
<reference evidence="18" key="1">
    <citation type="journal article" date="2010" name="Science">
        <title>The genome of the Western clawed frog Xenopus tropicalis.</title>
        <authorList>
            <person name="Hellsten U."/>
            <person name="Harland R.M."/>
            <person name="Gilchrist M.J."/>
            <person name="Hendrix D."/>
            <person name="Jurka J."/>
            <person name="Kapitonov V."/>
            <person name="Ovcharenko I."/>
            <person name="Putnam N.H."/>
            <person name="Shu S."/>
            <person name="Taher L."/>
            <person name="Blitz I.L."/>
            <person name="Blumberg B."/>
            <person name="Dichmann D.S."/>
            <person name="Dubchak I."/>
            <person name="Amaya E."/>
            <person name="Detter J.C."/>
            <person name="Fletcher R."/>
            <person name="Gerhard D.S."/>
            <person name="Goodstein D."/>
            <person name="Graves T."/>
            <person name="Grigoriev I.V."/>
            <person name="Grimwood J."/>
            <person name="Kawashima T."/>
            <person name="Lindquist E."/>
            <person name="Lucas S.M."/>
            <person name="Mead P.E."/>
            <person name="Mitros T."/>
            <person name="Ogino H."/>
            <person name="Ohta Y."/>
            <person name="Poliakov A.V."/>
            <person name="Pollet N."/>
            <person name="Robert J."/>
            <person name="Salamov A."/>
            <person name="Sater A.K."/>
            <person name="Schmutz J."/>
            <person name="Terry A."/>
            <person name="Vize P.D."/>
            <person name="Warren W.C."/>
            <person name="Wells D."/>
            <person name="Wills A."/>
            <person name="Wilson R.K."/>
            <person name="Zimmerman L.B."/>
            <person name="Zorn A.M."/>
            <person name="Grainger R."/>
            <person name="Grammer T."/>
            <person name="Khokha M.K."/>
            <person name="Richardson P.M."/>
            <person name="Rokhsar D.S."/>
        </authorList>
    </citation>
    <scope>NUCLEOTIDE SEQUENCE [LARGE SCALE GENOMIC DNA]</scope>
    <source>
        <strain evidence="18">Nigerian</strain>
    </source>
</reference>
<feature type="region of interest" description="Disordered" evidence="14">
    <location>
        <begin position="1835"/>
        <end position="1890"/>
    </location>
</feature>
<evidence type="ECO:0000256" key="7">
    <source>
        <dbReference type="ARBA" id="ARBA00022840"/>
    </source>
</evidence>
<feature type="compositionally biased region" description="Polar residues" evidence="14">
    <location>
        <begin position="54"/>
        <end position="66"/>
    </location>
</feature>
<feature type="region of interest" description="Disordered" evidence="14">
    <location>
        <begin position="310"/>
        <end position="453"/>
    </location>
</feature>
<name>A0A803J6G7_XENTR</name>
<evidence type="ECO:0000256" key="12">
    <source>
        <dbReference type="ARBA" id="ARBA00023242"/>
    </source>
</evidence>
<feature type="compositionally biased region" description="Basic residues" evidence="14">
    <location>
        <begin position="3278"/>
        <end position="3287"/>
    </location>
</feature>
<feature type="compositionally biased region" description="Polar residues" evidence="14">
    <location>
        <begin position="10"/>
        <end position="29"/>
    </location>
</feature>
<dbReference type="InterPro" id="IPR050520">
    <property type="entry name" value="INO80/SWR1_helicase"/>
</dbReference>
<feature type="compositionally biased region" description="Low complexity" evidence="14">
    <location>
        <begin position="234"/>
        <end position="248"/>
    </location>
</feature>
<feature type="compositionally biased region" description="Low complexity" evidence="14">
    <location>
        <begin position="2517"/>
        <end position="2530"/>
    </location>
</feature>
<feature type="domain" description="Helicase ATP-binding" evidence="15">
    <location>
        <begin position="502"/>
        <end position="667"/>
    </location>
</feature>
<dbReference type="InterPro" id="IPR014012">
    <property type="entry name" value="HSA_dom"/>
</dbReference>
<comment type="subcellular location">
    <subcellularLocation>
        <location evidence="1">Nucleus</location>
    </subcellularLocation>
</comment>
<evidence type="ECO:0000256" key="9">
    <source>
        <dbReference type="ARBA" id="ARBA00023015"/>
    </source>
</evidence>
<keyword evidence="12" id="KW-0539">Nucleus</keyword>
<keyword evidence="3" id="KW-0597">Phosphoprotein</keyword>
<dbReference type="InParanoid" id="A0A803J6G7"/>
<feature type="compositionally biased region" description="Polar residues" evidence="14">
    <location>
        <begin position="3397"/>
        <end position="3412"/>
    </location>
</feature>
<dbReference type="SUPFAM" id="SSF52540">
    <property type="entry name" value="P-loop containing nucleoside triphosphate hydrolases"/>
    <property type="match status" value="3"/>
</dbReference>
<feature type="compositionally biased region" description="Polar residues" evidence="14">
    <location>
        <begin position="3293"/>
        <end position="3305"/>
    </location>
</feature>
<feature type="compositionally biased region" description="Acidic residues" evidence="14">
    <location>
        <begin position="269"/>
        <end position="278"/>
    </location>
</feature>
<dbReference type="Pfam" id="PF00176">
    <property type="entry name" value="SNF2-rel_dom"/>
    <property type="match status" value="1"/>
</dbReference>
<feature type="compositionally biased region" description="Acidic residues" evidence="14">
    <location>
        <begin position="338"/>
        <end position="364"/>
    </location>
</feature>
<feature type="domain" description="HSA" evidence="17">
    <location>
        <begin position="99"/>
        <end position="171"/>
    </location>
</feature>